<accession>A0A098GBK2</accession>
<protein>
    <submittedName>
        <fullName evidence="1">Uncharacterized protein</fullName>
    </submittedName>
</protein>
<keyword evidence="1" id="KW-0614">Plasmid</keyword>
<dbReference type="EMBL" id="LN614828">
    <property type="protein sequence ID" value="CEG59345.1"/>
    <property type="molecule type" value="Genomic_DNA"/>
</dbReference>
<proteinExistence type="predicted"/>
<keyword evidence="2" id="KW-1185">Reference proteome</keyword>
<organism evidence="1 2">
    <name type="scientific">Legionella fallonii LLAP-10</name>
    <dbReference type="NCBI Taxonomy" id="1212491"/>
    <lineage>
        <taxon>Bacteria</taxon>
        <taxon>Pseudomonadati</taxon>
        <taxon>Pseudomonadota</taxon>
        <taxon>Gammaproteobacteria</taxon>
        <taxon>Legionellales</taxon>
        <taxon>Legionellaceae</taxon>
        <taxon>Legionella</taxon>
    </lineage>
</organism>
<geneLocation type="plasmid" evidence="2">
    <name>LLAP10_pA</name>
</geneLocation>
<dbReference type="HOGENOM" id="CLU_1914432_0_0_6"/>
<dbReference type="Proteomes" id="UP000032430">
    <property type="component" value="Plasmid II"/>
</dbReference>
<dbReference type="KEGG" id="lfa:LFA_pA0248"/>
<dbReference type="AlphaFoldDB" id="A0A098GBK2"/>
<evidence type="ECO:0000313" key="2">
    <source>
        <dbReference type="Proteomes" id="UP000032430"/>
    </source>
</evidence>
<reference evidence="2" key="1">
    <citation type="submission" date="2014-09" db="EMBL/GenBank/DDBJ databases">
        <authorList>
            <person name="Gomez-Valero L."/>
        </authorList>
    </citation>
    <scope>NUCLEOTIDE SEQUENCE [LARGE SCALE GENOMIC DNA]</scope>
    <source>
        <strain evidence="2">ATCC700992</strain>
        <plasmid evidence="2">LLAP10_pA</plasmid>
    </source>
</reference>
<name>A0A098GBK2_9GAMM</name>
<gene>
    <name evidence="1" type="ORF">LFA_pA0248</name>
</gene>
<evidence type="ECO:0000313" key="1">
    <source>
        <dbReference type="EMBL" id="CEG59345.1"/>
    </source>
</evidence>
<sequence length="148" mass="16433">MGLRGFLYPKNGDSLKMKQKKLKKSSVFLSTLLLSGAVFSASLDKEALASECQFLGTSLSQLAKANLKEYCTTDIGYSGSMLEQSASLIRGERIELARDNLDLVNRTLARVASNYNDCPYFSSMTRPFAQKINHLIHELDSLNQRSSN</sequence>